<evidence type="ECO:0000313" key="1">
    <source>
        <dbReference type="EMBL" id="CAK9197950.1"/>
    </source>
</evidence>
<protein>
    <submittedName>
        <fullName evidence="1">Uncharacterized protein</fullName>
    </submittedName>
</protein>
<gene>
    <name evidence="1" type="ORF">CSSPTR1EN2_LOCUS4230</name>
</gene>
<organism evidence="1 2">
    <name type="scientific">Sphagnum troendelagicum</name>
    <dbReference type="NCBI Taxonomy" id="128251"/>
    <lineage>
        <taxon>Eukaryota</taxon>
        <taxon>Viridiplantae</taxon>
        <taxon>Streptophyta</taxon>
        <taxon>Embryophyta</taxon>
        <taxon>Bryophyta</taxon>
        <taxon>Sphagnophytina</taxon>
        <taxon>Sphagnopsida</taxon>
        <taxon>Sphagnales</taxon>
        <taxon>Sphagnaceae</taxon>
        <taxon>Sphagnum</taxon>
    </lineage>
</organism>
<keyword evidence="2" id="KW-1185">Reference proteome</keyword>
<dbReference type="Proteomes" id="UP001497512">
    <property type="component" value="Chromosome 11"/>
</dbReference>
<accession>A0ABP0TJ97</accession>
<dbReference type="EMBL" id="OZ019903">
    <property type="protein sequence ID" value="CAK9197950.1"/>
    <property type="molecule type" value="Genomic_DNA"/>
</dbReference>
<name>A0ABP0TJ97_9BRYO</name>
<reference evidence="1" key="1">
    <citation type="submission" date="2024-02" db="EMBL/GenBank/DDBJ databases">
        <authorList>
            <consortium name="ELIXIR-Norway"/>
            <consortium name="Elixir Norway"/>
        </authorList>
    </citation>
    <scope>NUCLEOTIDE SEQUENCE</scope>
</reference>
<proteinExistence type="predicted"/>
<evidence type="ECO:0000313" key="2">
    <source>
        <dbReference type="Proteomes" id="UP001497512"/>
    </source>
</evidence>
<sequence length="126" mass="13955">MLSPKTLPKIPPAVVASAAVANKVKIKVCSTKVLKRDLVFSRESELEDAESWDHGKLQICPKRVFGGALLEVRGQSGGYLQIAIGEQLFTTEKKMRNTEERGCTEKEGRKKHITAAYRQKPLDFAG</sequence>